<evidence type="ECO:0000313" key="2">
    <source>
        <dbReference type="Proteomes" id="UP000284605"/>
    </source>
</evidence>
<evidence type="ECO:0000313" key="1">
    <source>
        <dbReference type="EMBL" id="RJF94918.1"/>
    </source>
</evidence>
<keyword evidence="2" id="KW-1185">Reference proteome</keyword>
<proteinExistence type="predicted"/>
<dbReference type="EMBL" id="QYUK01000008">
    <property type="protein sequence ID" value="RJF94918.1"/>
    <property type="molecule type" value="Genomic_DNA"/>
</dbReference>
<dbReference type="AlphaFoldDB" id="A0A418WUJ2"/>
<sequence length="72" mass="7520">MENNDANIRHITPEALAALGGGALVYIKPVEVDGKQVVAVHGADGSPLALVANRELAFAAAVQYEMQPLSVH</sequence>
<dbReference type="Proteomes" id="UP000284605">
    <property type="component" value="Unassembled WGS sequence"/>
</dbReference>
<protein>
    <submittedName>
        <fullName evidence="1">DUF1150 family protein</fullName>
    </submittedName>
</protein>
<accession>A0A418WUJ2</accession>
<comment type="caution">
    <text evidence="1">The sequence shown here is derived from an EMBL/GenBank/DDBJ whole genome shotgun (WGS) entry which is preliminary data.</text>
</comment>
<gene>
    <name evidence="1" type="ORF">D3874_00510</name>
</gene>
<reference evidence="1 2" key="1">
    <citation type="submission" date="2018-09" db="EMBL/GenBank/DDBJ databases">
        <authorList>
            <person name="Zhu H."/>
        </authorList>
    </citation>
    <scope>NUCLEOTIDE SEQUENCE [LARGE SCALE GENOMIC DNA]</scope>
    <source>
        <strain evidence="1 2">K1W22B-8</strain>
    </source>
</reference>
<name>A0A418WUJ2_9PROT</name>
<organism evidence="1 2">
    <name type="scientific">Oleomonas cavernae</name>
    <dbReference type="NCBI Taxonomy" id="2320859"/>
    <lineage>
        <taxon>Bacteria</taxon>
        <taxon>Pseudomonadati</taxon>
        <taxon>Pseudomonadota</taxon>
        <taxon>Alphaproteobacteria</taxon>
        <taxon>Acetobacterales</taxon>
        <taxon>Acetobacteraceae</taxon>
        <taxon>Oleomonas</taxon>
    </lineage>
</organism>
<dbReference type="OrthoDB" id="8449790at2"/>
<dbReference type="InterPro" id="IPR009531">
    <property type="entry name" value="DUF1150"/>
</dbReference>
<dbReference type="Pfam" id="PF06620">
    <property type="entry name" value="DUF1150"/>
    <property type="match status" value="1"/>
</dbReference>